<evidence type="ECO:0000256" key="1">
    <source>
        <dbReference type="SAM" id="MobiDB-lite"/>
    </source>
</evidence>
<dbReference type="Proteomes" id="UP000012073">
    <property type="component" value="Unassembled WGS sequence"/>
</dbReference>
<feature type="transmembrane region" description="Helical" evidence="2">
    <location>
        <begin position="49"/>
        <end position="69"/>
    </location>
</feature>
<dbReference type="RefSeq" id="XP_005716796.1">
    <property type="nucleotide sequence ID" value="XM_005716739.1"/>
</dbReference>
<organism evidence="3 4">
    <name type="scientific">Chondrus crispus</name>
    <name type="common">Carrageen Irish moss</name>
    <name type="synonym">Polymorpha crispa</name>
    <dbReference type="NCBI Taxonomy" id="2769"/>
    <lineage>
        <taxon>Eukaryota</taxon>
        <taxon>Rhodophyta</taxon>
        <taxon>Florideophyceae</taxon>
        <taxon>Rhodymeniophycidae</taxon>
        <taxon>Gigartinales</taxon>
        <taxon>Gigartinaceae</taxon>
        <taxon>Chondrus</taxon>
    </lineage>
</organism>
<keyword evidence="2" id="KW-0472">Membrane</keyword>
<keyword evidence="2" id="KW-1133">Transmembrane helix</keyword>
<evidence type="ECO:0000313" key="4">
    <source>
        <dbReference type="Proteomes" id="UP000012073"/>
    </source>
</evidence>
<evidence type="ECO:0000256" key="2">
    <source>
        <dbReference type="SAM" id="Phobius"/>
    </source>
</evidence>
<evidence type="ECO:0000313" key="3">
    <source>
        <dbReference type="EMBL" id="CDF36977.1"/>
    </source>
</evidence>
<feature type="region of interest" description="Disordered" evidence="1">
    <location>
        <begin position="100"/>
        <end position="137"/>
    </location>
</feature>
<keyword evidence="4" id="KW-1185">Reference proteome</keyword>
<protein>
    <submittedName>
        <fullName evidence="3">Uncharacterized protein</fullName>
    </submittedName>
</protein>
<dbReference type="Gramene" id="CDF36977">
    <property type="protein sequence ID" value="CDF36977"/>
    <property type="gene ID" value="CHC_T00004967001"/>
</dbReference>
<dbReference type="AlphaFoldDB" id="R7QER5"/>
<dbReference type="KEGG" id="ccp:CHC_T00004967001"/>
<proteinExistence type="predicted"/>
<accession>R7QER5</accession>
<dbReference type="EMBL" id="HG001808">
    <property type="protein sequence ID" value="CDF36977.1"/>
    <property type="molecule type" value="Genomic_DNA"/>
</dbReference>
<reference evidence="4" key="1">
    <citation type="journal article" date="2013" name="Proc. Natl. Acad. Sci. U.S.A.">
        <title>Genome structure and metabolic features in the red seaweed Chondrus crispus shed light on evolution of the Archaeplastida.</title>
        <authorList>
            <person name="Collen J."/>
            <person name="Porcel B."/>
            <person name="Carre W."/>
            <person name="Ball S.G."/>
            <person name="Chaparro C."/>
            <person name="Tonon T."/>
            <person name="Barbeyron T."/>
            <person name="Michel G."/>
            <person name="Noel B."/>
            <person name="Valentin K."/>
            <person name="Elias M."/>
            <person name="Artiguenave F."/>
            <person name="Arun A."/>
            <person name="Aury J.M."/>
            <person name="Barbosa-Neto J.F."/>
            <person name="Bothwell J.H."/>
            <person name="Bouget F.Y."/>
            <person name="Brillet L."/>
            <person name="Cabello-Hurtado F."/>
            <person name="Capella-Gutierrez S."/>
            <person name="Charrier B."/>
            <person name="Cladiere L."/>
            <person name="Cock J.M."/>
            <person name="Coelho S.M."/>
            <person name="Colleoni C."/>
            <person name="Czjzek M."/>
            <person name="Da Silva C."/>
            <person name="Delage L."/>
            <person name="Denoeud F."/>
            <person name="Deschamps P."/>
            <person name="Dittami S.M."/>
            <person name="Gabaldon T."/>
            <person name="Gachon C.M."/>
            <person name="Groisillier A."/>
            <person name="Herve C."/>
            <person name="Jabbari K."/>
            <person name="Katinka M."/>
            <person name="Kloareg B."/>
            <person name="Kowalczyk N."/>
            <person name="Labadie K."/>
            <person name="Leblanc C."/>
            <person name="Lopez P.J."/>
            <person name="McLachlan D.H."/>
            <person name="Meslet-Cladiere L."/>
            <person name="Moustafa A."/>
            <person name="Nehr Z."/>
            <person name="Nyvall Collen P."/>
            <person name="Panaud O."/>
            <person name="Partensky F."/>
            <person name="Poulain J."/>
            <person name="Rensing S.A."/>
            <person name="Rousvoal S."/>
            <person name="Samson G."/>
            <person name="Symeonidi A."/>
            <person name="Weissenbach J."/>
            <person name="Zambounis A."/>
            <person name="Wincker P."/>
            <person name="Boyen C."/>
        </authorList>
    </citation>
    <scope>NUCLEOTIDE SEQUENCE [LARGE SCALE GENOMIC DNA]</scope>
    <source>
        <strain evidence="4">cv. Stackhouse</strain>
    </source>
</reference>
<dbReference type="GeneID" id="17324507"/>
<keyword evidence="2" id="KW-0812">Transmembrane</keyword>
<name>R7QER5_CHOCR</name>
<sequence length="137" mass="15262">MSSLSLAICLSSFLLSRSLVSVLLSSLLSKRFCLSTVFRLFLPVGRVNIRFSLQAIVSLCVFCVFFNLLNIRSAVELEPFPNVATKPEFDWATSCHSSTRRRAHDGSTIHAPLTQGSTEPTKQKDATTNHISTMRQR</sequence>
<feature type="compositionally biased region" description="Polar residues" evidence="1">
    <location>
        <begin position="128"/>
        <end position="137"/>
    </location>
</feature>
<gene>
    <name evidence="3" type="ORF">CHC_T00004967001</name>
</gene>